<organism evidence="3 4">
    <name type="scientific">Chlorocebus sabaeus</name>
    <name type="common">Green monkey</name>
    <name type="synonym">Simia sabaea</name>
    <dbReference type="NCBI Taxonomy" id="60711"/>
    <lineage>
        <taxon>Eukaryota</taxon>
        <taxon>Metazoa</taxon>
        <taxon>Chordata</taxon>
        <taxon>Craniata</taxon>
        <taxon>Vertebrata</taxon>
        <taxon>Euteleostomi</taxon>
        <taxon>Mammalia</taxon>
        <taxon>Eutheria</taxon>
        <taxon>Euarchontoglires</taxon>
        <taxon>Primates</taxon>
        <taxon>Haplorrhini</taxon>
        <taxon>Catarrhini</taxon>
        <taxon>Cercopithecidae</taxon>
        <taxon>Cercopithecinae</taxon>
        <taxon>Chlorocebus</taxon>
    </lineage>
</organism>
<accession>A0A0D9RXX2</accession>
<dbReference type="eggNOG" id="KOG3105">
    <property type="taxonomic scope" value="Eukaryota"/>
</dbReference>
<feature type="domain" description="DDE-1" evidence="2">
    <location>
        <begin position="206"/>
        <end position="376"/>
    </location>
</feature>
<evidence type="ECO:0000313" key="4">
    <source>
        <dbReference type="Proteomes" id="UP000029965"/>
    </source>
</evidence>
<dbReference type="Pfam" id="PF03184">
    <property type="entry name" value="DDE_1"/>
    <property type="match status" value="1"/>
</dbReference>
<dbReference type="GO" id="GO:0005634">
    <property type="term" value="C:nucleus"/>
    <property type="evidence" value="ECO:0007669"/>
    <property type="project" value="TreeGrafter"/>
</dbReference>
<dbReference type="InterPro" id="IPR004875">
    <property type="entry name" value="DDE_SF_endonuclease_dom"/>
</dbReference>
<protein>
    <recommendedName>
        <fullName evidence="2">DDE-1 domain-containing protein</fullName>
    </recommendedName>
</protein>
<sequence>QGGQVSSTEKTQTSRLKVKSKVEMIKLCDESVSKAETGAMALVPNNHVLNEKEKFLKEVKYATPANIGMIYLLLIQKSFFVVWREDQTSYNILLSQSLIQSKTLTLFSSMKVGRGKAAEEKLEASRGWFMRLKENYLCNIKVQGEAASADEVAAAIYPEYLAKITATSYTKQQIFNVVTDQTAIWKKISSGLSQLERSKGFKTSKESLNLLLGANEASDFNLKLMLIYHSKNPRALNNYDKYTHLVLHKMAAHLFIAWFTEYFQPTVKTYYLESMIAFITLLFTDNAPTHPRAMMKIYKVISVIFMPVNRTSILQPMGQGVILIFKSFYLRNFHKAIAALDSYSANRSGQSTLKTFWKGFTILDAVKNIYDSWEEKLIPTLTDDSEGKTSVEEVTVDVMETGELELDVATKDVTELLKLHNKTLNEEERLMDEQRGFLSEYALNTAEMLTKDVENYTNLVNKTMVGFEGTDPSFEISSTQKYFMCSQINVSYFKKLSQPFQPSATSTLISQQPSTSRQDPSPARRV</sequence>
<reference evidence="3" key="3">
    <citation type="submission" date="2025-09" db="UniProtKB">
        <authorList>
            <consortium name="Ensembl"/>
        </authorList>
    </citation>
    <scope>IDENTIFICATION</scope>
</reference>
<dbReference type="GeneTree" id="ENSGT00940000155163"/>
<evidence type="ECO:0000313" key="3">
    <source>
        <dbReference type="Ensembl" id="ENSCSAP00000013461.1"/>
    </source>
</evidence>
<keyword evidence="4" id="KW-1185">Reference proteome</keyword>
<dbReference type="EMBL" id="AQIB01125621">
    <property type="status" value="NOT_ANNOTATED_CDS"/>
    <property type="molecule type" value="Genomic_DNA"/>
</dbReference>
<dbReference type="InterPro" id="IPR050863">
    <property type="entry name" value="CenT-Element_Derived"/>
</dbReference>
<evidence type="ECO:0000259" key="2">
    <source>
        <dbReference type="Pfam" id="PF03184"/>
    </source>
</evidence>
<reference evidence="3" key="2">
    <citation type="submission" date="2025-08" db="UniProtKB">
        <authorList>
            <consortium name="Ensembl"/>
        </authorList>
    </citation>
    <scope>IDENTIFICATION</scope>
</reference>
<dbReference type="Ensembl" id="ENSCSAT00000015522.1">
    <property type="protein sequence ID" value="ENSCSAP00000013461.1"/>
    <property type="gene ID" value="ENSCSAG00000017429.1"/>
</dbReference>
<proteinExistence type="predicted"/>
<dbReference type="PANTHER" id="PTHR19303:SF26">
    <property type="entry name" value="TIGGER TRANSPOSABLE ELEMENT-DERIVED PROTEIN 1"/>
    <property type="match status" value="1"/>
</dbReference>
<dbReference type="AlphaFoldDB" id="A0A0D9RXX2"/>
<evidence type="ECO:0000256" key="1">
    <source>
        <dbReference type="SAM" id="MobiDB-lite"/>
    </source>
</evidence>
<name>A0A0D9RXX2_CHLSB</name>
<reference evidence="3 4" key="1">
    <citation type="submission" date="2014-03" db="EMBL/GenBank/DDBJ databases">
        <authorList>
            <person name="Warren W."/>
            <person name="Wilson R.K."/>
        </authorList>
    </citation>
    <scope>NUCLEOTIDE SEQUENCE</scope>
</reference>
<dbReference type="Proteomes" id="UP000029965">
    <property type="component" value="Chromosome 13"/>
</dbReference>
<feature type="compositionally biased region" description="Polar residues" evidence="1">
    <location>
        <begin position="504"/>
        <end position="519"/>
    </location>
</feature>
<dbReference type="PANTHER" id="PTHR19303">
    <property type="entry name" value="TRANSPOSON"/>
    <property type="match status" value="1"/>
</dbReference>
<dbReference type="Bgee" id="ENSCSAG00000017429">
    <property type="expression patterns" value="Expressed in blood and 5 other cell types or tissues"/>
</dbReference>
<dbReference type="GO" id="GO:0003677">
    <property type="term" value="F:DNA binding"/>
    <property type="evidence" value="ECO:0007669"/>
    <property type="project" value="TreeGrafter"/>
</dbReference>
<feature type="region of interest" description="Disordered" evidence="1">
    <location>
        <begin position="504"/>
        <end position="526"/>
    </location>
</feature>